<dbReference type="EMBL" id="DAAUKB010000011">
    <property type="protein sequence ID" value="HAF1793435.1"/>
    <property type="molecule type" value="Genomic_DNA"/>
</dbReference>
<evidence type="ECO:0000256" key="4">
    <source>
        <dbReference type="ARBA" id="ARBA00022475"/>
    </source>
</evidence>
<keyword evidence="4" id="KW-1003">Cell membrane</keyword>
<feature type="transmembrane region" description="Helical" evidence="10">
    <location>
        <begin position="285"/>
        <end position="307"/>
    </location>
</feature>
<evidence type="ECO:0000256" key="7">
    <source>
        <dbReference type="ARBA" id="ARBA00022692"/>
    </source>
</evidence>
<evidence type="ECO:0000256" key="3">
    <source>
        <dbReference type="ARBA" id="ARBA00022448"/>
    </source>
</evidence>
<dbReference type="GO" id="GO:0005886">
    <property type="term" value="C:plasma membrane"/>
    <property type="evidence" value="ECO:0007669"/>
    <property type="project" value="UniProtKB-SubCell"/>
</dbReference>
<dbReference type="InterPro" id="IPR035906">
    <property type="entry name" value="MetI-like_sf"/>
</dbReference>
<comment type="function">
    <text evidence="11">Part of the binding-protein-dependent transport system for phosphate; probably responsible for the translocation of the substrate across the membrane.</text>
</comment>
<feature type="transmembrane region" description="Helical" evidence="10">
    <location>
        <begin position="115"/>
        <end position="139"/>
    </location>
</feature>
<keyword evidence="9 10" id="KW-0472">Membrane</keyword>
<dbReference type="CDD" id="cd06261">
    <property type="entry name" value="TM_PBP2"/>
    <property type="match status" value="1"/>
</dbReference>
<dbReference type="EMBL" id="DAAUQM010000009">
    <property type="protein sequence ID" value="HAF2399924.1"/>
    <property type="molecule type" value="Genomic_DNA"/>
</dbReference>
<dbReference type="PANTHER" id="PTHR30425">
    <property type="entry name" value="PHOSPHATE TRANSPORT SYSTEM PERMEASE PROTEIN PST"/>
    <property type="match status" value="1"/>
</dbReference>
<proteinExistence type="inferred from homology"/>
<dbReference type="GO" id="GO:0005315">
    <property type="term" value="F:phosphate transmembrane transporter activity"/>
    <property type="evidence" value="ECO:0007669"/>
    <property type="project" value="InterPro"/>
</dbReference>
<evidence type="ECO:0000313" key="13">
    <source>
        <dbReference type="EMBL" id="HAF1793435.1"/>
    </source>
</evidence>
<feature type="domain" description="ABC transmembrane type-1" evidence="12">
    <location>
        <begin position="78"/>
        <end position="308"/>
    </location>
</feature>
<evidence type="ECO:0000256" key="5">
    <source>
        <dbReference type="ARBA" id="ARBA00022519"/>
    </source>
</evidence>
<evidence type="ECO:0000256" key="1">
    <source>
        <dbReference type="ARBA" id="ARBA00004429"/>
    </source>
</evidence>
<evidence type="ECO:0000256" key="8">
    <source>
        <dbReference type="ARBA" id="ARBA00022989"/>
    </source>
</evidence>
<evidence type="ECO:0000256" key="6">
    <source>
        <dbReference type="ARBA" id="ARBA00022592"/>
    </source>
</evidence>
<comment type="caution">
    <text evidence="13">The sequence shown here is derived from an EMBL/GenBank/DDBJ whole genome shotgun (WGS) entry which is preliminary data.</text>
</comment>
<organism evidence="13">
    <name type="scientific">Salmonella enterica</name>
    <name type="common">Salmonella choleraesuis</name>
    <dbReference type="NCBI Taxonomy" id="28901"/>
    <lineage>
        <taxon>Bacteria</taxon>
        <taxon>Pseudomonadati</taxon>
        <taxon>Pseudomonadota</taxon>
        <taxon>Gammaproteobacteria</taxon>
        <taxon>Enterobacterales</taxon>
        <taxon>Enterobacteriaceae</taxon>
        <taxon>Salmonella</taxon>
    </lineage>
</organism>
<dbReference type="GO" id="GO:0006817">
    <property type="term" value="P:phosphate ion transport"/>
    <property type="evidence" value="ECO:0007669"/>
    <property type="project" value="UniProtKB-KW"/>
</dbReference>
<feature type="transmembrane region" description="Helical" evidence="10">
    <location>
        <begin position="78"/>
        <end position="103"/>
    </location>
</feature>
<evidence type="ECO:0000313" key="14">
    <source>
        <dbReference type="EMBL" id="HAF2399924.1"/>
    </source>
</evidence>
<name>A0A743CES1_SALER</name>
<comment type="subcellular location">
    <subcellularLocation>
        <location evidence="1 11">Cell inner membrane</location>
        <topology evidence="1 11">Multi-pass membrane protein</topology>
    </subcellularLocation>
    <subcellularLocation>
        <location evidence="10">Cell membrane</location>
        <topology evidence="10">Multi-pass membrane protein</topology>
    </subcellularLocation>
</comment>
<keyword evidence="7 10" id="KW-0812">Transmembrane</keyword>
<feature type="transmembrane region" description="Helical" evidence="10">
    <location>
        <begin position="21"/>
        <end position="46"/>
    </location>
</feature>
<dbReference type="InterPro" id="IPR011864">
    <property type="entry name" value="Phosphate_PstC"/>
</dbReference>
<dbReference type="Pfam" id="PF00528">
    <property type="entry name" value="BPD_transp_1"/>
    <property type="match status" value="1"/>
</dbReference>
<comment type="similarity">
    <text evidence="2 11">Belongs to the binding-protein-dependent transport system permease family. CysTW subfamily.</text>
</comment>
<gene>
    <name evidence="13" type="primary">pstC</name>
    <name evidence="14" type="ORF">G8N84_004423</name>
    <name evidence="13" type="ORF">G9B33_004521</name>
</gene>
<evidence type="ECO:0000259" key="12">
    <source>
        <dbReference type="PROSITE" id="PS50928"/>
    </source>
</evidence>
<evidence type="ECO:0000256" key="2">
    <source>
        <dbReference type="ARBA" id="ARBA00007069"/>
    </source>
</evidence>
<dbReference type="InterPro" id="IPR000515">
    <property type="entry name" value="MetI-like"/>
</dbReference>
<keyword evidence="8 10" id="KW-1133">Transmembrane helix</keyword>
<keyword evidence="3 10" id="KW-0813">Transport</keyword>
<evidence type="ECO:0000256" key="9">
    <source>
        <dbReference type="ARBA" id="ARBA00023136"/>
    </source>
</evidence>
<keyword evidence="5 11" id="KW-0997">Cell inner membrane</keyword>
<dbReference type="SUPFAM" id="SSF161098">
    <property type="entry name" value="MetI-like"/>
    <property type="match status" value="1"/>
</dbReference>
<dbReference type="NCBIfam" id="TIGR02138">
    <property type="entry name" value="phosphate_pstC"/>
    <property type="match status" value="1"/>
</dbReference>
<reference evidence="13" key="2">
    <citation type="submission" date="2020-02" db="EMBL/GenBank/DDBJ databases">
        <authorList>
            <consortium name="NCBI Pathogen Detection Project"/>
        </authorList>
    </citation>
    <scope>NUCLEOTIDE SEQUENCE</scope>
    <source>
        <strain evidence="14">MA.129 TIR-8</strain>
        <strain evidence="13">MA.AU5 KAK-SR</strain>
    </source>
</reference>
<dbReference type="AlphaFoldDB" id="A0A743CES1"/>
<sequence length="322" mass="34487">MAATKPAFNPPNPPGKKGDMIFSALVKLAALIVLLMLGGIIVSLIISSWPSIQKFGFSFLWTKEWDAPNDIYGALVPIYGTLVTSFIALLIAVPVSFGIALFLTELAPGWLKRPLGIAIELLAAIPSIVYGMWGLFIFAPLFATYFQEPVGNILSNIPFVGALFSGPAFGIGILAAGVILAIMIIPYIAAVMRDVFEQTPVMMKESAYGIGCTTWEVIWRIVLPFTKNGVIGGIMLGLGRALGETMAVTFIIGNTYQLDSASLYMPGNSITSALANEFAEAESGLHVAALMELGLILFVITFIVLAASKFMIMRLAKNEGAR</sequence>
<protein>
    <recommendedName>
        <fullName evidence="11">Phosphate transport system permease protein</fullName>
    </recommendedName>
</protein>
<keyword evidence="6 11" id="KW-0592">Phosphate transport</keyword>
<dbReference type="Gene3D" id="1.10.3720.10">
    <property type="entry name" value="MetI-like"/>
    <property type="match status" value="1"/>
</dbReference>
<accession>A0A743CES1</accession>
<dbReference type="InterPro" id="IPR051124">
    <property type="entry name" value="Phosphate_Transport_Permease"/>
</dbReference>
<feature type="transmembrane region" description="Helical" evidence="10">
    <location>
        <begin position="159"/>
        <end position="189"/>
    </location>
</feature>
<reference evidence="13" key="1">
    <citation type="journal article" date="2018" name="Genome Biol.">
        <title>SKESA: strategic k-mer extension for scrupulous assemblies.</title>
        <authorList>
            <person name="Souvorov A."/>
            <person name="Agarwala R."/>
            <person name="Lipman D.J."/>
        </authorList>
    </citation>
    <scope>NUCLEOTIDE SEQUENCE</scope>
    <source>
        <strain evidence="14">MA.129 TIR-8</strain>
        <strain evidence="13">MA.AU5 KAK-SR</strain>
    </source>
</reference>
<dbReference type="NCBIfam" id="NF008435">
    <property type="entry name" value="PRK11275.1"/>
    <property type="match status" value="1"/>
</dbReference>
<evidence type="ECO:0000256" key="10">
    <source>
        <dbReference type="RuleBase" id="RU363032"/>
    </source>
</evidence>
<evidence type="ECO:0000256" key="11">
    <source>
        <dbReference type="RuleBase" id="RU363054"/>
    </source>
</evidence>
<dbReference type="PROSITE" id="PS50928">
    <property type="entry name" value="ABC_TM1"/>
    <property type="match status" value="1"/>
</dbReference>
<dbReference type="PANTHER" id="PTHR30425:SF1">
    <property type="entry name" value="PHOSPHATE TRANSPORT SYSTEM PERMEASE PROTEIN PSTC"/>
    <property type="match status" value="1"/>
</dbReference>
<feature type="transmembrane region" description="Helical" evidence="10">
    <location>
        <begin position="230"/>
        <end position="252"/>
    </location>
</feature>